<name>A0A1M6VG88_XYLRU</name>
<reference evidence="1 2" key="1">
    <citation type="submission" date="2016-11" db="EMBL/GenBank/DDBJ databases">
        <authorList>
            <person name="Jaros S."/>
            <person name="Januszkiewicz K."/>
            <person name="Wedrychowicz H."/>
        </authorList>
    </citation>
    <scope>NUCLEOTIDE SEQUENCE [LARGE SCALE GENOMIC DNA]</scope>
    <source>
        <strain evidence="1 2">KHT3</strain>
    </source>
</reference>
<accession>A0A1M6VG88</accession>
<dbReference type="RefSeq" id="WP_081373182.1">
    <property type="nucleotide sequence ID" value="NZ_FRBD01000012.1"/>
</dbReference>
<dbReference type="AlphaFoldDB" id="A0A1M6VG88"/>
<dbReference type="Proteomes" id="UP000184130">
    <property type="component" value="Unassembled WGS sequence"/>
</dbReference>
<sequence length="171" mass="19518">MLTLYHGSQMIVQQPSAKAGRKNLDFGPGFYLTKIKKQAEDWAIVMAGRKGRNAEAVLNTYQFDMERAKVDGFRIKLFPSYDLEWLDYVVSCRRGKDYSSEYDVVEGGVANDNVIDTVEDYEKGIITAEQALGQLKYKKVNHQLCILNQALIDKYLTFVESTILDSEEEEL</sequence>
<protein>
    <recommendedName>
        <fullName evidence="3">DUF3990 domain-containing protein</fullName>
    </recommendedName>
</protein>
<evidence type="ECO:0000313" key="2">
    <source>
        <dbReference type="Proteomes" id="UP000184130"/>
    </source>
</evidence>
<evidence type="ECO:0008006" key="3">
    <source>
        <dbReference type="Google" id="ProtNLM"/>
    </source>
</evidence>
<dbReference type="Pfam" id="PF13151">
    <property type="entry name" value="DUF3990"/>
    <property type="match status" value="1"/>
</dbReference>
<evidence type="ECO:0000313" key="1">
    <source>
        <dbReference type="EMBL" id="SHK80364.1"/>
    </source>
</evidence>
<dbReference type="OrthoDB" id="9813772at2"/>
<dbReference type="InterPro" id="IPR025051">
    <property type="entry name" value="DUF3990"/>
</dbReference>
<organism evidence="1 2">
    <name type="scientific">Xylanibacter ruminicola</name>
    <name type="common">Prevotella ruminicola</name>
    <dbReference type="NCBI Taxonomy" id="839"/>
    <lineage>
        <taxon>Bacteria</taxon>
        <taxon>Pseudomonadati</taxon>
        <taxon>Bacteroidota</taxon>
        <taxon>Bacteroidia</taxon>
        <taxon>Bacteroidales</taxon>
        <taxon>Prevotellaceae</taxon>
        <taxon>Xylanibacter</taxon>
    </lineage>
</organism>
<dbReference type="EMBL" id="FRBD01000012">
    <property type="protein sequence ID" value="SHK80364.1"/>
    <property type="molecule type" value="Genomic_DNA"/>
</dbReference>
<gene>
    <name evidence="1" type="ORF">SAMN05216463_112102</name>
</gene>
<proteinExistence type="predicted"/>